<evidence type="ECO:0000256" key="7">
    <source>
        <dbReference type="ARBA" id="ARBA00007490"/>
    </source>
</evidence>
<dbReference type="InterPro" id="IPR027417">
    <property type="entry name" value="P-loop_NTPase"/>
</dbReference>
<dbReference type="RefSeq" id="WP_221860973.1">
    <property type="nucleotide sequence ID" value="NZ_JAIKTU010000006.1"/>
</dbReference>
<evidence type="ECO:0000256" key="14">
    <source>
        <dbReference type="ARBA" id="ARBA00022840"/>
    </source>
</evidence>
<dbReference type="PIRSF" id="PIRSF006135">
    <property type="entry name" value="CobU"/>
    <property type="match status" value="1"/>
</dbReference>
<gene>
    <name evidence="18" type="ORF">K5V21_09030</name>
</gene>
<evidence type="ECO:0000256" key="12">
    <source>
        <dbReference type="ARBA" id="ARBA00022741"/>
    </source>
</evidence>
<evidence type="ECO:0000313" key="18">
    <source>
        <dbReference type="EMBL" id="MBY0755602.1"/>
    </source>
</evidence>
<dbReference type="SUPFAM" id="SSF52540">
    <property type="entry name" value="P-loop containing nucleoside triphosphate hydrolases"/>
    <property type="match status" value="1"/>
</dbReference>
<dbReference type="PANTHER" id="PTHR34848">
    <property type="match status" value="1"/>
</dbReference>
<evidence type="ECO:0000256" key="2">
    <source>
        <dbReference type="ARBA" id="ARBA00000711"/>
    </source>
</evidence>
<dbReference type="GO" id="GO:0016779">
    <property type="term" value="F:nucleotidyltransferase activity"/>
    <property type="evidence" value="ECO:0007669"/>
    <property type="project" value="UniProtKB-KW"/>
</dbReference>
<organism evidence="18 19">
    <name type="scientific">Clostridium sardiniense</name>
    <name type="common">Clostridium absonum</name>
    <dbReference type="NCBI Taxonomy" id="29369"/>
    <lineage>
        <taxon>Bacteria</taxon>
        <taxon>Bacillati</taxon>
        <taxon>Bacillota</taxon>
        <taxon>Clostridia</taxon>
        <taxon>Eubacteriales</taxon>
        <taxon>Clostridiaceae</taxon>
        <taxon>Clostridium</taxon>
    </lineage>
</organism>
<dbReference type="Pfam" id="PF02283">
    <property type="entry name" value="CobU"/>
    <property type="match status" value="1"/>
</dbReference>
<dbReference type="PANTHER" id="PTHR34848:SF1">
    <property type="entry name" value="BIFUNCTIONAL ADENOSYLCOBALAMIN BIOSYNTHESIS PROTEIN COBU"/>
    <property type="match status" value="1"/>
</dbReference>
<dbReference type="GO" id="GO:0016301">
    <property type="term" value="F:kinase activity"/>
    <property type="evidence" value="ECO:0007669"/>
    <property type="project" value="UniProtKB-KW"/>
</dbReference>
<comment type="function">
    <text evidence="4">Catalyzes ATP-dependent phosphorylation of adenosylcobinamide and addition of GMP to adenosylcobinamide phosphate.</text>
</comment>
<protein>
    <recommendedName>
        <fullName evidence="16">Adenosylcobinamide kinase</fullName>
        <ecNumber evidence="8">2.7.1.156</ecNumber>
        <ecNumber evidence="9">2.7.7.62</ecNumber>
    </recommendedName>
    <alternativeName>
        <fullName evidence="17">Adenosylcobinamide-phosphate guanylyltransferase</fullName>
    </alternativeName>
</protein>
<accession>A0ABS7KYF2</accession>
<evidence type="ECO:0000256" key="3">
    <source>
        <dbReference type="ARBA" id="ARBA00001522"/>
    </source>
</evidence>
<keyword evidence="18" id="KW-0548">Nucleotidyltransferase</keyword>
<keyword evidence="13 18" id="KW-0418">Kinase</keyword>
<evidence type="ECO:0000256" key="5">
    <source>
        <dbReference type="ARBA" id="ARBA00004692"/>
    </source>
</evidence>
<keyword evidence="15" id="KW-0342">GTP-binding</keyword>
<dbReference type="Proteomes" id="UP001299068">
    <property type="component" value="Unassembled WGS sequence"/>
</dbReference>
<proteinExistence type="inferred from homology"/>
<comment type="caution">
    <text evidence="18">The sequence shown here is derived from an EMBL/GenBank/DDBJ whole genome shotgun (WGS) entry which is preliminary data.</text>
</comment>
<keyword evidence="19" id="KW-1185">Reference proteome</keyword>
<keyword evidence="10" id="KW-0169">Cobalamin biosynthesis</keyword>
<dbReference type="EC" id="2.7.1.156" evidence="8"/>
<comment type="catalytic activity">
    <reaction evidence="1">
        <text>adenosylcob(III)inamide + ATP = adenosylcob(III)inamide phosphate + ADP + H(+)</text>
        <dbReference type="Rhea" id="RHEA:15769"/>
        <dbReference type="ChEBI" id="CHEBI:2480"/>
        <dbReference type="ChEBI" id="CHEBI:15378"/>
        <dbReference type="ChEBI" id="CHEBI:30616"/>
        <dbReference type="ChEBI" id="CHEBI:58502"/>
        <dbReference type="ChEBI" id="CHEBI:456216"/>
        <dbReference type="EC" id="2.7.1.156"/>
    </reaction>
</comment>
<sequence length="186" mass="21760">MKIAVIGGTRSGKSFLGEEICKRIKTSNKIKYIATMEPHCDEDLKRIEGHLERRKDNTFITLEAFRDLDKIINKINKLDTILLDSVTTLLNNEMFTKDGVKKYTYKKIAKNIIDLSNECKNIVVVTDYIFSDSILYDDFTNEYRKELAYLNRLIVKDFDIVIECNYNNFEIHKGNLEGRKIINEIY</sequence>
<comment type="pathway">
    <text evidence="5">Cofactor biosynthesis; adenosylcobalamin biosynthesis; adenosylcobalamin from cob(II)yrinate a,c-diamide: step 6/7.</text>
</comment>
<evidence type="ECO:0000256" key="10">
    <source>
        <dbReference type="ARBA" id="ARBA00022573"/>
    </source>
</evidence>
<evidence type="ECO:0000256" key="13">
    <source>
        <dbReference type="ARBA" id="ARBA00022777"/>
    </source>
</evidence>
<evidence type="ECO:0000256" key="11">
    <source>
        <dbReference type="ARBA" id="ARBA00022679"/>
    </source>
</evidence>
<evidence type="ECO:0000256" key="8">
    <source>
        <dbReference type="ARBA" id="ARBA00012016"/>
    </source>
</evidence>
<keyword evidence="14" id="KW-0067">ATP-binding</keyword>
<evidence type="ECO:0000256" key="17">
    <source>
        <dbReference type="ARBA" id="ARBA00030571"/>
    </source>
</evidence>
<evidence type="ECO:0000256" key="1">
    <source>
        <dbReference type="ARBA" id="ARBA00000312"/>
    </source>
</evidence>
<name>A0ABS7KYF2_CLOSR</name>
<comment type="pathway">
    <text evidence="6">Cofactor biosynthesis; adenosylcobalamin biosynthesis; adenosylcobalamin from cob(II)yrinate a,c-diamide: step 5/7.</text>
</comment>
<dbReference type="Gene3D" id="3.40.50.300">
    <property type="entry name" value="P-loop containing nucleotide triphosphate hydrolases"/>
    <property type="match status" value="1"/>
</dbReference>
<comment type="catalytic activity">
    <reaction evidence="3">
        <text>adenosylcob(III)inamide + GTP = adenosylcob(III)inamide phosphate + GDP + H(+)</text>
        <dbReference type="Rhea" id="RHEA:15765"/>
        <dbReference type="ChEBI" id="CHEBI:2480"/>
        <dbReference type="ChEBI" id="CHEBI:15378"/>
        <dbReference type="ChEBI" id="CHEBI:37565"/>
        <dbReference type="ChEBI" id="CHEBI:58189"/>
        <dbReference type="ChEBI" id="CHEBI:58502"/>
        <dbReference type="EC" id="2.7.1.156"/>
    </reaction>
</comment>
<evidence type="ECO:0000256" key="4">
    <source>
        <dbReference type="ARBA" id="ARBA00003889"/>
    </source>
</evidence>
<keyword evidence="12" id="KW-0547">Nucleotide-binding</keyword>
<evidence type="ECO:0000256" key="6">
    <source>
        <dbReference type="ARBA" id="ARBA00005159"/>
    </source>
</evidence>
<evidence type="ECO:0000256" key="15">
    <source>
        <dbReference type="ARBA" id="ARBA00023134"/>
    </source>
</evidence>
<reference evidence="18 19" key="1">
    <citation type="journal article" date="2021" name="Cell Host Microbe">
        <title>in vivo commensal control of Clostridioides difficile virulence.</title>
        <authorList>
            <person name="Girinathan B.P."/>
            <person name="Dibenedetto N."/>
            <person name="Worley J.N."/>
            <person name="Peltier J."/>
            <person name="Arrieta-Ortiz M.L."/>
            <person name="Rupa Christinal Immanuel S."/>
            <person name="Lavin R."/>
            <person name="Delaney M.L."/>
            <person name="Cummins C."/>
            <person name="Hoffmann M."/>
            <person name="Luo Y."/>
            <person name="Gonzalez-Escalona N."/>
            <person name="Allard M."/>
            <person name="Onderdonk A.B."/>
            <person name="Gerber G.K."/>
            <person name="Sonenshein A.L."/>
            <person name="Baliga N."/>
            <person name="Dupuy B."/>
            <person name="Bry L."/>
        </authorList>
    </citation>
    <scope>NUCLEOTIDE SEQUENCE [LARGE SCALE GENOMIC DNA]</scope>
    <source>
        <strain evidence="18 19">DSM 599</strain>
    </source>
</reference>
<keyword evidence="11" id="KW-0808">Transferase</keyword>
<dbReference type="InterPro" id="IPR003203">
    <property type="entry name" value="CobU/CobP"/>
</dbReference>
<comment type="similarity">
    <text evidence="7">Belongs to the CobU/CobP family.</text>
</comment>
<dbReference type="EC" id="2.7.7.62" evidence="9"/>
<evidence type="ECO:0000256" key="16">
    <source>
        <dbReference type="ARBA" id="ARBA00029570"/>
    </source>
</evidence>
<evidence type="ECO:0000256" key="9">
    <source>
        <dbReference type="ARBA" id="ARBA00012523"/>
    </source>
</evidence>
<evidence type="ECO:0000313" key="19">
    <source>
        <dbReference type="Proteomes" id="UP001299068"/>
    </source>
</evidence>
<dbReference type="EMBL" id="JAIKTU010000006">
    <property type="protein sequence ID" value="MBY0755602.1"/>
    <property type="molecule type" value="Genomic_DNA"/>
</dbReference>
<comment type="catalytic activity">
    <reaction evidence="2">
        <text>adenosylcob(III)inamide phosphate + GTP + H(+) = adenosylcob(III)inamide-GDP + diphosphate</text>
        <dbReference type="Rhea" id="RHEA:22712"/>
        <dbReference type="ChEBI" id="CHEBI:15378"/>
        <dbReference type="ChEBI" id="CHEBI:33019"/>
        <dbReference type="ChEBI" id="CHEBI:37565"/>
        <dbReference type="ChEBI" id="CHEBI:58502"/>
        <dbReference type="ChEBI" id="CHEBI:60487"/>
        <dbReference type="EC" id="2.7.7.62"/>
    </reaction>
</comment>